<name>A0A192H261_9LACO</name>
<dbReference type="PIRSF" id="PIRSF000676">
    <property type="entry name" value="Homoser_kin"/>
    <property type="match status" value="1"/>
</dbReference>
<dbReference type="EC" id="2.7.1.39" evidence="7 8"/>
<accession>A0A192H261</accession>
<keyword evidence="2 7" id="KW-0808">Transferase</keyword>
<evidence type="ECO:0000256" key="7">
    <source>
        <dbReference type="HAMAP-Rule" id="MF_00384"/>
    </source>
</evidence>
<evidence type="ECO:0000256" key="5">
    <source>
        <dbReference type="ARBA" id="ARBA00022777"/>
    </source>
</evidence>
<keyword evidence="12" id="KW-1185">Reference proteome</keyword>
<comment type="function">
    <text evidence="7">Catalyzes the ATP-dependent phosphorylation of L-homoserine to L-homoserine phosphate.</text>
</comment>
<comment type="catalytic activity">
    <reaction evidence="7">
        <text>L-homoserine + ATP = O-phospho-L-homoserine + ADP + H(+)</text>
        <dbReference type="Rhea" id="RHEA:13985"/>
        <dbReference type="ChEBI" id="CHEBI:15378"/>
        <dbReference type="ChEBI" id="CHEBI:30616"/>
        <dbReference type="ChEBI" id="CHEBI:57476"/>
        <dbReference type="ChEBI" id="CHEBI:57590"/>
        <dbReference type="ChEBI" id="CHEBI:456216"/>
        <dbReference type="EC" id="2.7.1.39"/>
    </reaction>
</comment>
<dbReference type="Gene3D" id="3.30.230.10">
    <property type="match status" value="1"/>
</dbReference>
<dbReference type="AlphaFoldDB" id="A0A192H261"/>
<feature type="binding site" evidence="7">
    <location>
        <begin position="79"/>
        <end position="89"/>
    </location>
    <ligand>
        <name>ATP</name>
        <dbReference type="ChEBI" id="CHEBI:30616"/>
    </ligand>
</feature>
<keyword evidence="5 7" id="KW-0418">Kinase</keyword>
<evidence type="ECO:0000256" key="6">
    <source>
        <dbReference type="ARBA" id="ARBA00022840"/>
    </source>
</evidence>
<dbReference type="PANTHER" id="PTHR20861:SF1">
    <property type="entry name" value="HOMOSERINE KINASE"/>
    <property type="match status" value="1"/>
</dbReference>
<dbReference type="PRINTS" id="PR00958">
    <property type="entry name" value="HOMSERKINASE"/>
</dbReference>
<dbReference type="UniPathway" id="UPA00050">
    <property type="reaction ID" value="UER00064"/>
</dbReference>
<dbReference type="InterPro" id="IPR006204">
    <property type="entry name" value="GHMP_kinase_N_dom"/>
</dbReference>
<evidence type="ECO:0000259" key="10">
    <source>
        <dbReference type="Pfam" id="PF08544"/>
    </source>
</evidence>
<gene>
    <name evidence="7" type="primary">thrB</name>
    <name evidence="11" type="ORF">AYR53_06515</name>
</gene>
<keyword evidence="6 7" id="KW-0067">ATP-binding</keyword>
<dbReference type="RefSeq" id="WP_068222985.1">
    <property type="nucleotide sequence ID" value="NZ_CP014623.1"/>
</dbReference>
<dbReference type="STRING" id="375175.AYR53_06515"/>
<dbReference type="InterPro" id="IPR036554">
    <property type="entry name" value="GHMP_kinase_C_sf"/>
</dbReference>
<dbReference type="Pfam" id="PF08544">
    <property type="entry name" value="GHMP_kinases_C"/>
    <property type="match status" value="1"/>
</dbReference>
<evidence type="ECO:0000256" key="2">
    <source>
        <dbReference type="ARBA" id="ARBA00022679"/>
    </source>
</evidence>
<dbReference type="Pfam" id="PF00288">
    <property type="entry name" value="GHMP_kinases_N"/>
    <property type="match status" value="1"/>
</dbReference>
<keyword evidence="4 7" id="KW-0547">Nucleotide-binding</keyword>
<reference evidence="11 12" key="1">
    <citation type="submission" date="2016-03" db="EMBL/GenBank/DDBJ databases">
        <title>Pediococcus and Lactobacillus from brewery environment - whole genome sequencing and assembly.</title>
        <authorList>
            <person name="Behr J."/>
            <person name="Geissler A.J."/>
            <person name="Vogel R.F."/>
        </authorList>
    </citation>
    <scope>NUCLEOTIDE SEQUENCE [LARGE SCALE GENOMIC DNA]</scope>
    <source>
        <strain evidence="11 12">TMW 1.1989</strain>
    </source>
</reference>
<dbReference type="GO" id="GO:0005524">
    <property type="term" value="F:ATP binding"/>
    <property type="evidence" value="ECO:0007669"/>
    <property type="project" value="UniProtKB-UniRule"/>
</dbReference>
<dbReference type="GO" id="GO:0005737">
    <property type="term" value="C:cytoplasm"/>
    <property type="evidence" value="ECO:0007669"/>
    <property type="project" value="UniProtKB-SubCell"/>
</dbReference>
<dbReference type="GeneID" id="42981903"/>
<dbReference type="EMBL" id="CP014873">
    <property type="protein sequence ID" value="ANK62450.1"/>
    <property type="molecule type" value="Genomic_DNA"/>
</dbReference>
<protein>
    <recommendedName>
        <fullName evidence="7 8">Homoserine kinase</fullName>
        <shortName evidence="7">HK</shortName>
        <shortName evidence="7">HSK</shortName>
        <ecNumber evidence="7 8">2.7.1.39</ecNumber>
    </recommendedName>
</protein>
<evidence type="ECO:0000256" key="4">
    <source>
        <dbReference type="ARBA" id="ARBA00022741"/>
    </source>
</evidence>
<feature type="domain" description="GHMP kinase C-terminal" evidence="10">
    <location>
        <begin position="192"/>
        <end position="270"/>
    </location>
</feature>
<evidence type="ECO:0000313" key="12">
    <source>
        <dbReference type="Proteomes" id="UP000078582"/>
    </source>
</evidence>
<dbReference type="InterPro" id="IPR000870">
    <property type="entry name" value="Homoserine_kinase"/>
</dbReference>
<dbReference type="Proteomes" id="UP000078582">
    <property type="component" value="Chromosome"/>
</dbReference>
<evidence type="ECO:0000256" key="1">
    <source>
        <dbReference type="ARBA" id="ARBA00022605"/>
    </source>
</evidence>
<dbReference type="KEGG" id="lbt:AYR52_01595"/>
<dbReference type="SUPFAM" id="SSF55060">
    <property type="entry name" value="GHMP Kinase, C-terminal domain"/>
    <property type="match status" value="1"/>
</dbReference>
<dbReference type="GO" id="GO:0004413">
    <property type="term" value="F:homoserine kinase activity"/>
    <property type="evidence" value="ECO:0007669"/>
    <property type="project" value="UniProtKB-UniRule"/>
</dbReference>
<sequence>MKIQVPATTSNLGPGLDSCGLALALYLRVQVGASADSWEVQHNLGPLVATDATNLVVQTALHVAPHIKPHKLILTSDIPIERGLGSSAAAVVAGIELANRLAQLTLSQEEKITIATQIEQHPDHVAPAVRGNFVTAAVSGDQVYSVRHLFPESDFILCVPNKKLPAVKSREVLPHTVLYRQAIEGSAVANVMIAAILNGDLNLAGEMMERDLLQERYRDNFVPHLKEIRRKAKVLGAYGTFISGAGPTIIVMCRDSLTEKIKAELASVCPDASLSSLVVDKDGTQVF</sequence>
<dbReference type="PANTHER" id="PTHR20861">
    <property type="entry name" value="HOMOSERINE/4-DIPHOSPHOCYTIDYL-2-C-METHYL-D-ERYTHRITOL KINASE"/>
    <property type="match status" value="1"/>
</dbReference>
<comment type="similarity">
    <text evidence="7">Belongs to the GHMP kinase family. Homoserine kinase subfamily.</text>
</comment>
<keyword evidence="7" id="KW-0963">Cytoplasm</keyword>
<dbReference type="InterPro" id="IPR020568">
    <property type="entry name" value="Ribosomal_Su5_D2-typ_SF"/>
</dbReference>
<evidence type="ECO:0000313" key="11">
    <source>
        <dbReference type="EMBL" id="ANK62450.1"/>
    </source>
</evidence>
<dbReference type="NCBIfam" id="TIGR00191">
    <property type="entry name" value="thrB"/>
    <property type="match status" value="1"/>
</dbReference>
<proteinExistence type="inferred from homology"/>
<evidence type="ECO:0000256" key="8">
    <source>
        <dbReference type="NCBIfam" id="TIGR00191"/>
    </source>
</evidence>
<dbReference type="InterPro" id="IPR013750">
    <property type="entry name" value="GHMP_kinase_C_dom"/>
</dbReference>
<dbReference type="InterPro" id="IPR014721">
    <property type="entry name" value="Ribsml_uS5_D2-typ_fold_subgr"/>
</dbReference>
<evidence type="ECO:0000259" key="9">
    <source>
        <dbReference type="Pfam" id="PF00288"/>
    </source>
</evidence>
<dbReference type="HAMAP" id="MF_00384">
    <property type="entry name" value="Homoser_kinase"/>
    <property type="match status" value="1"/>
</dbReference>
<dbReference type="OrthoDB" id="9769912at2"/>
<keyword evidence="3 7" id="KW-0791">Threonine biosynthesis</keyword>
<dbReference type="Gene3D" id="3.30.70.890">
    <property type="entry name" value="GHMP kinase, C-terminal domain"/>
    <property type="match status" value="1"/>
</dbReference>
<comment type="subcellular location">
    <subcellularLocation>
        <location evidence="7">Cytoplasm</location>
    </subcellularLocation>
</comment>
<keyword evidence="1 7" id="KW-0028">Amino-acid biosynthesis</keyword>
<comment type="pathway">
    <text evidence="7">Amino-acid biosynthesis; L-threonine biosynthesis; L-threonine from L-aspartate: step 4/5.</text>
</comment>
<dbReference type="GO" id="GO:0009088">
    <property type="term" value="P:threonine biosynthetic process"/>
    <property type="evidence" value="ECO:0007669"/>
    <property type="project" value="UniProtKB-UniRule"/>
</dbReference>
<feature type="domain" description="GHMP kinase N-terminal" evidence="9">
    <location>
        <begin position="54"/>
        <end position="131"/>
    </location>
</feature>
<dbReference type="SUPFAM" id="SSF54211">
    <property type="entry name" value="Ribosomal protein S5 domain 2-like"/>
    <property type="match status" value="1"/>
</dbReference>
<evidence type="ECO:0000256" key="3">
    <source>
        <dbReference type="ARBA" id="ARBA00022697"/>
    </source>
</evidence>
<organism evidence="11 12">
    <name type="scientific">Loigolactobacillus backii</name>
    <dbReference type="NCBI Taxonomy" id="375175"/>
    <lineage>
        <taxon>Bacteria</taxon>
        <taxon>Bacillati</taxon>
        <taxon>Bacillota</taxon>
        <taxon>Bacilli</taxon>
        <taxon>Lactobacillales</taxon>
        <taxon>Lactobacillaceae</taxon>
        <taxon>Loigolactobacillus</taxon>
    </lineage>
</organism>